<dbReference type="Proteomes" id="UP001237156">
    <property type="component" value="Unassembled WGS sequence"/>
</dbReference>
<dbReference type="InterPro" id="IPR035996">
    <property type="entry name" value="4pyrrol_Methylase_sf"/>
</dbReference>
<dbReference type="EMBL" id="JARVII010000001">
    <property type="protein sequence ID" value="MDG9698355.1"/>
    <property type="molecule type" value="Genomic_DNA"/>
</dbReference>
<comment type="similarity">
    <text evidence="1">Belongs to the precorrin methyltransferase family.</text>
</comment>
<dbReference type="PANTHER" id="PTHR45790:SF3">
    <property type="entry name" value="S-ADENOSYL-L-METHIONINE-DEPENDENT UROPORPHYRINOGEN III METHYLTRANSFERASE, CHLOROPLASTIC"/>
    <property type="match status" value="1"/>
</dbReference>
<comment type="caution">
    <text evidence="9">The sequence shown here is derived from an EMBL/GenBank/DDBJ whole genome shotgun (WGS) entry which is preliminary data.</text>
</comment>
<dbReference type="FunFam" id="3.40.1010.10:FF:000001">
    <property type="entry name" value="Siroheme synthase"/>
    <property type="match status" value="1"/>
</dbReference>
<protein>
    <recommendedName>
        <fullName evidence="2">uroporphyrinogen-III C-methyltransferase</fullName>
        <ecNumber evidence="2">2.1.1.107</ecNumber>
    </recommendedName>
</protein>
<evidence type="ECO:0000259" key="8">
    <source>
        <dbReference type="Pfam" id="PF00590"/>
    </source>
</evidence>
<dbReference type="PANTHER" id="PTHR45790">
    <property type="entry name" value="SIROHEME SYNTHASE-RELATED"/>
    <property type="match status" value="1"/>
</dbReference>
<dbReference type="InterPro" id="IPR014776">
    <property type="entry name" value="4pyrrole_Mease_sub2"/>
</dbReference>
<dbReference type="GO" id="GO:0004851">
    <property type="term" value="F:uroporphyrin-III C-methyltransferase activity"/>
    <property type="evidence" value="ECO:0007669"/>
    <property type="project" value="UniProtKB-EC"/>
</dbReference>
<dbReference type="PROSITE" id="PS00839">
    <property type="entry name" value="SUMT_1"/>
    <property type="match status" value="1"/>
</dbReference>
<evidence type="ECO:0000256" key="4">
    <source>
        <dbReference type="ARBA" id="ARBA00022679"/>
    </source>
</evidence>
<feature type="domain" description="Tetrapyrrole methylase" evidence="8">
    <location>
        <begin position="11"/>
        <end position="228"/>
    </location>
</feature>
<dbReference type="Gene3D" id="3.30.950.10">
    <property type="entry name" value="Methyltransferase, Cobalt-precorrin-4 Transmethylase, Domain 2"/>
    <property type="match status" value="1"/>
</dbReference>
<keyword evidence="4 9" id="KW-0808">Transferase</keyword>
<proteinExistence type="inferred from homology"/>
<dbReference type="InterPro" id="IPR000878">
    <property type="entry name" value="4pyrrol_Mease"/>
</dbReference>
<keyword evidence="6" id="KW-0627">Porphyrin biosynthesis</keyword>
<organism evidence="9 10">
    <name type="scientific">Ottowia cancrivicina</name>
    <dbReference type="NCBI Taxonomy" id="3040346"/>
    <lineage>
        <taxon>Bacteria</taxon>
        <taxon>Pseudomonadati</taxon>
        <taxon>Pseudomonadota</taxon>
        <taxon>Betaproteobacteria</taxon>
        <taxon>Burkholderiales</taxon>
        <taxon>Comamonadaceae</taxon>
        <taxon>Ottowia</taxon>
    </lineage>
</organism>
<accession>A0AAW6RDW1</accession>
<dbReference type="CDD" id="cd11642">
    <property type="entry name" value="SUMT"/>
    <property type="match status" value="1"/>
</dbReference>
<evidence type="ECO:0000256" key="7">
    <source>
        <dbReference type="ARBA" id="ARBA00025705"/>
    </source>
</evidence>
<dbReference type="GO" id="GO:0032259">
    <property type="term" value="P:methylation"/>
    <property type="evidence" value="ECO:0007669"/>
    <property type="project" value="UniProtKB-KW"/>
</dbReference>
<keyword evidence="5" id="KW-0949">S-adenosyl-L-methionine</keyword>
<dbReference type="Pfam" id="PF00590">
    <property type="entry name" value="TP_methylase"/>
    <property type="match status" value="1"/>
</dbReference>
<keyword evidence="3 9" id="KW-0489">Methyltransferase</keyword>
<dbReference type="NCBIfam" id="NF004790">
    <property type="entry name" value="PRK06136.1"/>
    <property type="match status" value="1"/>
</dbReference>
<dbReference type="InterPro" id="IPR006366">
    <property type="entry name" value="CobA/CysG_C"/>
</dbReference>
<dbReference type="EC" id="2.1.1.107" evidence="2"/>
<dbReference type="GO" id="GO:0019354">
    <property type="term" value="P:siroheme biosynthetic process"/>
    <property type="evidence" value="ECO:0007669"/>
    <property type="project" value="InterPro"/>
</dbReference>
<dbReference type="Gene3D" id="3.40.1010.10">
    <property type="entry name" value="Cobalt-precorrin-4 Transmethylase, Domain 1"/>
    <property type="match status" value="1"/>
</dbReference>
<evidence type="ECO:0000256" key="3">
    <source>
        <dbReference type="ARBA" id="ARBA00022603"/>
    </source>
</evidence>
<dbReference type="InterPro" id="IPR003043">
    <property type="entry name" value="Uropor_MeTrfase_CS"/>
</dbReference>
<keyword evidence="10" id="KW-1185">Reference proteome</keyword>
<sequence>MAARPGPPGCVTLVGAGPGDPQLLTLQAVQAIASADVLLVDDLVHEAVLAHARPGARVLRVGKRGGQASTPQAHIGALMLREARAGQAVVRLKGGDPFIFGRGGEEVQQLRAAGYEPRVVHGITAGLAALGSLGAPLTHGERAHGVIFASGHLHAQAHQPQQQAARWQRMGEAVRDLQLTLVIYMGAGHAAEIQAGLLRALPADTAAAVIERATWPGQRQCVTTLGRLAQAMQAGGLGSPAIVVVGDVVLGAREALRREAEQTEQGQAVAAG</sequence>
<evidence type="ECO:0000313" key="10">
    <source>
        <dbReference type="Proteomes" id="UP001237156"/>
    </source>
</evidence>
<comment type="pathway">
    <text evidence="7">Porphyrin-containing compound metabolism; siroheme biosynthesis; precorrin-2 from uroporphyrinogen III: step 1/1.</text>
</comment>
<name>A0AAW6RDW1_9BURK</name>
<gene>
    <name evidence="9" type="primary">cobA</name>
    <name evidence="9" type="ORF">QB898_01235</name>
</gene>
<evidence type="ECO:0000256" key="1">
    <source>
        <dbReference type="ARBA" id="ARBA00005879"/>
    </source>
</evidence>
<evidence type="ECO:0000313" key="9">
    <source>
        <dbReference type="EMBL" id="MDG9698355.1"/>
    </source>
</evidence>
<dbReference type="SUPFAM" id="SSF53790">
    <property type="entry name" value="Tetrapyrrole methylase"/>
    <property type="match status" value="1"/>
</dbReference>
<evidence type="ECO:0000256" key="2">
    <source>
        <dbReference type="ARBA" id="ARBA00012162"/>
    </source>
</evidence>
<dbReference type="AlphaFoldDB" id="A0AAW6RDW1"/>
<evidence type="ECO:0000256" key="6">
    <source>
        <dbReference type="ARBA" id="ARBA00023244"/>
    </source>
</evidence>
<dbReference type="RefSeq" id="WP_279523477.1">
    <property type="nucleotide sequence ID" value="NZ_JARVII010000001.1"/>
</dbReference>
<dbReference type="NCBIfam" id="TIGR01469">
    <property type="entry name" value="cobA_cysG_Cterm"/>
    <property type="match status" value="1"/>
</dbReference>
<dbReference type="InterPro" id="IPR014777">
    <property type="entry name" value="4pyrrole_Mease_sub1"/>
</dbReference>
<dbReference type="InterPro" id="IPR050161">
    <property type="entry name" value="Siro_Cobalamin_biosynth"/>
</dbReference>
<evidence type="ECO:0000256" key="5">
    <source>
        <dbReference type="ARBA" id="ARBA00022691"/>
    </source>
</evidence>
<reference evidence="9 10" key="1">
    <citation type="submission" date="2023-04" db="EMBL/GenBank/DDBJ databases">
        <title>Ottowia paracancer sp. nov., isolated from human stomach.</title>
        <authorList>
            <person name="Song Y."/>
        </authorList>
    </citation>
    <scope>NUCLEOTIDE SEQUENCE [LARGE SCALE GENOMIC DNA]</scope>
    <source>
        <strain evidence="9 10">10c7w1</strain>
    </source>
</reference>